<dbReference type="Proteomes" id="UP001179614">
    <property type="component" value="Chromosome"/>
</dbReference>
<sequence>MAKALREGQATRDVGGRLGTIVAVAEMLQAGELLLRFFLASKQKLEKQPHAQ</sequence>
<organism evidence="1 2">
    <name type="scientific">Bradyrhizobium xenonodulans</name>
    <dbReference type="NCBI Taxonomy" id="2736875"/>
    <lineage>
        <taxon>Bacteria</taxon>
        <taxon>Pseudomonadati</taxon>
        <taxon>Pseudomonadota</taxon>
        <taxon>Alphaproteobacteria</taxon>
        <taxon>Hyphomicrobiales</taxon>
        <taxon>Nitrobacteraceae</taxon>
        <taxon>Bradyrhizobium</taxon>
    </lineage>
</organism>
<dbReference type="RefSeq" id="WP_270168232.1">
    <property type="nucleotide sequence ID" value="NZ_CP089391.1"/>
</dbReference>
<gene>
    <name evidence="1" type="ORF">I3J27_10015</name>
</gene>
<evidence type="ECO:0000313" key="1">
    <source>
        <dbReference type="EMBL" id="WBL80731.1"/>
    </source>
</evidence>
<protein>
    <submittedName>
        <fullName evidence="1">Uncharacterized protein</fullName>
    </submittedName>
</protein>
<reference evidence="1" key="1">
    <citation type="submission" date="2021-12" db="EMBL/GenBank/DDBJ databases">
        <title>Bradyrhizobium xenonodulans sp. nov.</title>
        <authorList>
            <person name="Claassens R."/>
            <person name="Venter S.N."/>
            <person name="Beukes C.W."/>
            <person name="Stepkowski T."/>
            <person name="Steenkamp E.T."/>
        </authorList>
    </citation>
    <scope>NUCLEOTIDE SEQUENCE</scope>
    <source>
        <strain evidence="1">14AB</strain>
    </source>
</reference>
<accession>A0ABY7MS07</accession>
<name>A0ABY7MS07_9BRAD</name>
<proteinExistence type="predicted"/>
<dbReference type="EMBL" id="CP089391">
    <property type="protein sequence ID" value="WBL80731.1"/>
    <property type="molecule type" value="Genomic_DNA"/>
</dbReference>
<keyword evidence="2" id="KW-1185">Reference proteome</keyword>
<evidence type="ECO:0000313" key="2">
    <source>
        <dbReference type="Proteomes" id="UP001179614"/>
    </source>
</evidence>